<keyword evidence="6" id="KW-0808">Transferase</keyword>
<keyword evidence="11" id="KW-0812">Transmembrane</keyword>
<dbReference type="RefSeq" id="WP_159754461.1">
    <property type="nucleotide sequence ID" value="NZ_WUQX01000001.1"/>
</dbReference>
<dbReference type="Gene3D" id="3.30.1180.10">
    <property type="match status" value="1"/>
</dbReference>
<dbReference type="Gene3D" id="1.10.287.130">
    <property type="match status" value="1"/>
</dbReference>
<dbReference type="EMBL" id="WUQX01000001">
    <property type="protein sequence ID" value="MXP78188.1"/>
    <property type="molecule type" value="Genomic_DNA"/>
</dbReference>
<dbReference type="PANTHER" id="PTHR45339:SF1">
    <property type="entry name" value="HYBRID SIGNAL TRANSDUCTION HISTIDINE KINASE J"/>
    <property type="match status" value="1"/>
</dbReference>
<dbReference type="SUPFAM" id="SSF52172">
    <property type="entry name" value="CheY-like"/>
    <property type="match status" value="1"/>
</dbReference>
<evidence type="ECO:0000256" key="8">
    <source>
        <dbReference type="ARBA" id="ARBA00024867"/>
    </source>
</evidence>
<dbReference type="InterPro" id="IPR043168">
    <property type="entry name" value="DegV_C"/>
</dbReference>
<accession>A0A7X3MKP2</accession>
<evidence type="ECO:0000256" key="11">
    <source>
        <dbReference type="SAM" id="Phobius"/>
    </source>
</evidence>
<comment type="caution">
    <text evidence="14">The sequence shown here is derived from an EMBL/GenBank/DDBJ whole genome shotgun (WGS) entry which is preliminary data.</text>
</comment>
<keyword evidence="5 10" id="KW-0597">Phosphoprotein</keyword>
<dbReference type="SMART" id="SM00387">
    <property type="entry name" value="HATPase_c"/>
    <property type="match status" value="1"/>
</dbReference>
<gene>
    <name evidence="14" type="ORF">GN277_23360</name>
</gene>
<dbReference type="InterPro" id="IPR003797">
    <property type="entry name" value="DegV"/>
</dbReference>
<proteinExistence type="inferred from homology"/>
<dbReference type="CDD" id="cd00082">
    <property type="entry name" value="HisKA"/>
    <property type="match status" value="1"/>
</dbReference>
<dbReference type="InterPro" id="IPR036890">
    <property type="entry name" value="HATPase_C_sf"/>
</dbReference>
<dbReference type="SUPFAM" id="SSF55874">
    <property type="entry name" value="ATPase domain of HSP90 chaperone/DNA topoisomerase II/histidine kinase"/>
    <property type="match status" value="1"/>
</dbReference>
<keyword evidence="15" id="KW-1185">Reference proteome</keyword>
<sequence>MLKKWIAIIYDHRISLRERMYRIVTGVCMVALMFMLPMGRNVLNYVLLPVSIAIMALIVKFSIRKNCIHAGATAISVLLLILFPICFFTAGGFYSGVPEWFVICFIYICITLEGRRMYAFFLLCMAETLLCYRGAYYFPEFVAQNSQKHSFFDSAHSVILVGMLTSILLMFLNRIYDKENELTKQQKKEIEELNRAENHFFSSMSHEIRTPINTIIGLNEIILRGDIPAEVAENARNIQGASKLLLTLINDILDLSKIKSGKMEIVNVSYETGKLFSEIVNMIWIKAKEKGLEFRLHVDSSIPSMLCGDEVRIKQVLINLLNNAVKYTSEGSVTLSVRCERLTLNRVRVWYSVEDTGQGVKKENIPYIFNAFRRVDEEKNRHIEGTGLGLSIVQQLVELMDGEISVNSIYTKGSKFVVMIEQDIIDEKELGTFTLESRSRTNEGERYKQSFEAPNAHILVVDDNEMNLVVVKKLLSETKIQIDMALSAAECLEMTQVQHYDGILMDHMMPEMDGIQCFHALQSQPGGLCQNVPVIALTANAGSDNQLLYRKEGFSGYLAKPVSGALLEVAVLSILPKELVKLSEDANQSDIGKDFLIFEQAQRISLLVTTDSVCDLPDTLKKEFGISVCPYYVCTDEGRFLDEVEIRVDELLVHMAEGRNGYSQPPDVEDYERFFAEKLTEAQNVIHITMAKHVSDGYYNAVEAAKSFENVTVIDSGHLSSSMGLSVLYAAYMAENHASKAEIIQNVKKLRHFISSAFIIDSTHMMCQAGRISKRVQVLCDALLLHPIIHLRKSRMTVGGLEMGDFSYMVRSYVRRVFRDARSIDRRILFITYAGMDEERLEYIQQVVRQYCPFERVYLQKASSAIASNCGSGSFGLLFMRKNDAVITFAQASKPDEQDPAEQESDKIKLRVDEGSYEITKD</sequence>
<dbReference type="GO" id="GO:0000155">
    <property type="term" value="F:phosphorelay sensor kinase activity"/>
    <property type="evidence" value="ECO:0007669"/>
    <property type="project" value="InterPro"/>
</dbReference>
<evidence type="ECO:0000259" key="12">
    <source>
        <dbReference type="PROSITE" id="PS50109"/>
    </source>
</evidence>
<dbReference type="PROSITE" id="PS51482">
    <property type="entry name" value="DEGV"/>
    <property type="match status" value="1"/>
</dbReference>
<evidence type="ECO:0000256" key="9">
    <source>
        <dbReference type="ARBA" id="ARBA00074306"/>
    </source>
</evidence>
<feature type="transmembrane region" description="Helical" evidence="11">
    <location>
        <begin position="119"/>
        <end position="138"/>
    </location>
</feature>
<dbReference type="SMART" id="SM00388">
    <property type="entry name" value="HisKA"/>
    <property type="match status" value="1"/>
</dbReference>
<dbReference type="AlphaFoldDB" id="A0A7X3MKP2"/>
<dbReference type="PROSITE" id="PS50109">
    <property type="entry name" value="HIS_KIN"/>
    <property type="match status" value="1"/>
</dbReference>
<dbReference type="InterPro" id="IPR003661">
    <property type="entry name" value="HisK_dim/P_dom"/>
</dbReference>
<evidence type="ECO:0000313" key="14">
    <source>
        <dbReference type="EMBL" id="MXP78188.1"/>
    </source>
</evidence>
<dbReference type="SUPFAM" id="SSF47384">
    <property type="entry name" value="Homodimeric domain of signal transducing histidine kinase"/>
    <property type="match status" value="1"/>
</dbReference>
<dbReference type="Gene3D" id="3.40.50.10170">
    <property type="match status" value="1"/>
</dbReference>
<keyword evidence="7" id="KW-0902">Two-component regulatory system</keyword>
<dbReference type="Pfam" id="PF02645">
    <property type="entry name" value="DegV"/>
    <property type="match status" value="1"/>
</dbReference>
<feature type="domain" description="Histidine kinase" evidence="12">
    <location>
        <begin position="203"/>
        <end position="424"/>
    </location>
</feature>
<feature type="transmembrane region" description="Helical" evidence="11">
    <location>
        <begin position="158"/>
        <end position="176"/>
    </location>
</feature>
<dbReference type="CDD" id="cd16922">
    <property type="entry name" value="HATPase_EvgS-ArcB-TorS-like"/>
    <property type="match status" value="1"/>
</dbReference>
<feature type="domain" description="Response regulatory" evidence="13">
    <location>
        <begin position="457"/>
        <end position="575"/>
    </location>
</feature>
<evidence type="ECO:0000256" key="7">
    <source>
        <dbReference type="ARBA" id="ARBA00023012"/>
    </source>
</evidence>
<dbReference type="PANTHER" id="PTHR45339">
    <property type="entry name" value="HYBRID SIGNAL TRANSDUCTION HISTIDINE KINASE J"/>
    <property type="match status" value="1"/>
</dbReference>
<dbReference type="Gene3D" id="3.30.565.10">
    <property type="entry name" value="Histidine kinase-like ATPase, C-terminal domain"/>
    <property type="match status" value="1"/>
</dbReference>
<dbReference type="InterPro" id="IPR001789">
    <property type="entry name" value="Sig_transdc_resp-reg_receiver"/>
</dbReference>
<dbReference type="SMART" id="SM00448">
    <property type="entry name" value="REC"/>
    <property type="match status" value="1"/>
</dbReference>
<dbReference type="EC" id="2.7.13.3" evidence="3"/>
<dbReference type="InterPro" id="IPR011006">
    <property type="entry name" value="CheY-like_superfamily"/>
</dbReference>
<keyword evidence="6" id="KW-0418">Kinase</keyword>
<dbReference type="PRINTS" id="PR00344">
    <property type="entry name" value="BCTRLSENSOR"/>
</dbReference>
<dbReference type="Proteomes" id="UP000460412">
    <property type="component" value="Unassembled WGS sequence"/>
</dbReference>
<evidence type="ECO:0000259" key="13">
    <source>
        <dbReference type="PROSITE" id="PS50110"/>
    </source>
</evidence>
<dbReference type="Pfam" id="PF00072">
    <property type="entry name" value="Response_reg"/>
    <property type="match status" value="1"/>
</dbReference>
<organism evidence="14 15">
    <name type="scientific">Sporofaciens musculi</name>
    <dbReference type="NCBI Taxonomy" id="2681861"/>
    <lineage>
        <taxon>Bacteria</taxon>
        <taxon>Bacillati</taxon>
        <taxon>Bacillota</taxon>
        <taxon>Clostridia</taxon>
        <taxon>Lachnospirales</taxon>
        <taxon>Lachnospiraceae</taxon>
        <taxon>Sporofaciens</taxon>
    </lineage>
</organism>
<evidence type="ECO:0000256" key="4">
    <source>
        <dbReference type="ARBA" id="ARBA00018672"/>
    </source>
</evidence>
<dbReference type="Pfam" id="PF02518">
    <property type="entry name" value="HATPase_c"/>
    <property type="match status" value="1"/>
</dbReference>
<dbReference type="Pfam" id="PF00512">
    <property type="entry name" value="HisKA"/>
    <property type="match status" value="1"/>
</dbReference>
<feature type="transmembrane region" description="Helical" evidence="11">
    <location>
        <begin position="42"/>
        <end position="63"/>
    </location>
</feature>
<dbReference type="InterPro" id="IPR036097">
    <property type="entry name" value="HisK_dim/P_sf"/>
</dbReference>
<keyword evidence="11" id="KW-0472">Membrane</keyword>
<dbReference type="FunFam" id="3.30.565.10:FF:000010">
    <property type="entry name" value="Sensor histidine kinase RcsC"/>
    <property type="match status" value="1"/>
</dbReference>
<evidence type="ECO:0000256" key="3">
    <source>
        <dbReference type="ARBA" id="ARBA00012438"/>
    </source>
</evidence>
<dbReference type="InterPro" id="IPR004358">
    <property type="entry name" value="Sig_transdc_His_kin-like_C"/>
</dbReference>
<dbReference type="SUPFAM" id="SSF82549">
    <property type="entry name" value="DAK1/DegV-like"/>
    <property type="match status" value="1"/>
</dbReference>
<evidence type="ECO:0000256" key="10">
    <source>
        <dbReference type="PROSITE-ProRule" id="PRU00169"/>
    </source>
</evidence>
<dbReference type="CDD" id="cd17546">
    <property type="entry name" value="REC_hyHK_CKI1_RcsC-like"/>
    <property type="match status" value="1"/>
</dbReference>
<evidence type="ECO:0000256" key="2">
    <source>
        <dbReference type="ARBA" id="ARBA00006402"/>
    </source>
</evidence>
<dbReference type="InterPro" id="IPR003594">
    <property type="entry name" value="HATPase_dom"/>
</dbReference>
<dbReference type="Gene3D" id="3.40.50.2300">
    <property type="match status" value="1"/>
</dbReference>
<evidence type="ECO:0000313" key="15">
    <source>
        <dbReference type="Proteomes" id="UP000460412"/>
    </source>
</evidence>
<dbReference type="InterPro" id="IPR005467">
    <property type="entry name" value="His_kinase_dom"/>
</dbReference>
<dbReference type="PROSITE" id="PS50110">
    <property type="entry name" value="RESPONSE_REGULATORY"/>
    <property type="match status" value="1"/>
</dbReference>
<dbReference type="NCBIfam" id="TIGR00762">
    <property type="entry name" value="DegV"/>
    <property type="match status" value="1"/>
</dbReference>
<reference evidence="14 15" key="1">
    <citation type="submission" date="2019-12" db="EMBL/GenBank/DDBJ databases">
        <title>Sporaefaciens musculi gen. nov., sp. nov., a novel bacterium isolated from the caecum of an obese mouse.</title>
        <authorList>
            <person name="Rasmussen T.S."/>
            <person name="Streidl T."/>
            <person name="Hitch T.C.A."/>
            <person name="Wortmann E."/>
            <person name="Deptula P."/>
            <person name="Hansen M."/>
            <person name="Nielsen D.S."/>
            <person name="Clavel T."/>
            <person name="Vogensen F.K."/>
        </authorList>
    </citation>
    <scope>NUCLEOTIDE SEQUENCE [LARGE SCALE GENOMIC DNA]</scope>
    <source>
        <strain evidence="14 15">WCA-9-b2</strain>
    </source>
</reference>
<feature type="modified residue" description="4-aspartylphosphate" evidence="10">
    <location>
        <position position="506"/>
    </location>
</feature>
<protein>
    <recommendedName>
        <fullName evidence="9">Circadian input-output histidine kinase CikA</fullName>
        <ecNumber evidence="3">2.7.13.3</ecNumber>
    </recommendedName>
    <alternativeName>
        <fullName evidence="4">Stage 0 sporulation protein A homolog</fullName>
    </alternativeName>
</protein>
<feature type="transmembrane region" description="Helical" evidence="11">
    <location>
        <begin position="20"/>
        <end position="36"/>
    </location>
</feature>
<evidence type="ECO:0000256" key="1">
    <source>
        <dbReference type="ARBA" id="ARBA00000085"/>
    </source>
</evidence>
<comment type="catalytic activity">
    <reaction evidence="1">
        <text>ATP + protein L-histidine = ADP + protein N-phospho-L-histidine.</text>
        <dbReference type="EC" id="2.7.13.3"/>
    </reaction>
</comment>
<comment type="similarity">
    <text evidence="2">In the N-terminal section; belongs to the phytochrome family.</text>
</comment>
<feature type="transmembrane region" description="Helical" evidence="11">
    <location>
        <begin position="70"/>
        <end position="90"/>
    </location>
</feature>
<comment type="function">
    <text evidence="8">May play the central regulatory role in sporulation. It may be an element of the effector pathway responsible for the activation of sporulation genes in response to nutritional stress. Spo0A may act in concert with spo0H (a sigma factor) to control the expression of some genes that are critical to the sporulation process.</text>
</comment>
<evidence type="ECO:0000256" key="5">
    <source>
        <dbReference type="ARBA" id="ARBA00022553"/>
    </source>
</evidence>
<keyword evidence="11" id="KW-1133">Transmembrane helix</keyword>
<evidence type="ECO:0000256" key="6">
    <source>
        <dbReference type="ARBA" id="ARBA00022777"/>
    </source>
</evidence>
<name>A0A7X3MKP2_9FIRM</name>